<dbReference type="Proteomes" id="UP000193719">
    <property type="component" value="Unassembled WGS sequence"/>
</dbReference>
<gene>
    <name evidence="2" type="ORF">BCR36DRAFT_369134</name>
</gene>
<dbReference type="EMBL" id="MCFH01000014">
    <property type="protein sequence ID" value="ORX52875.1"/>
    <property type="molecule type" value="Genomic_DNA"/>
</dbReference>
<dbReference type="OrthoDB" id="448496at2759"/>
<dbReference type="Pfam" id="PF00994">
    <property type="entry name" value="MoCF_biosynth"/>
    <property type="match status" value="1"/>
</dbReference>
<organism evidence="2 3">
    <name type="scientific">Piromyces finnis</name>
    <dbReference type="NCBI Taxonomy" id="1754191"/>
    <lineage>
        <taxon>Eukaryota</taxon>
        <taxon>Fungi</taxon>
        <taxon>Fungi incertae sedis</taxon>
        <taxon>Chytridiomycota</taxon>
        <taxon>Chytridiomycota incertae sedis</taxon>
        <taxon>Neocallimastigomycetes</taxon>
        <taxon>Neocallimastigales</taxon>
        <taxon>Neocallimastigaceae</taxon>
        <taxon>Piromyces</taxon>
    </lineage>
</organism>
<dbReference type="InterPro" id="IPR001453">
    <property type="entry name" value="MoaB/Mog_dom"/>
</dbReference>
<dbReference type="GO" id="GO:0042726">
    <property type="term" value="P:flavin-containing compound metabolic process"/>
    <property type="evidence" value="ECO:0007669"/>
    <property type="project" value="TreeGrafter"/>
</dbReference>
<dbReference type="PANTHER" id="PTHR47675">
    <property type="entry name" value="MOLYBDOPTERIN BINDING DOMAIN PROTEIN (AFU_ORTHOLOGUE AFUA_5G11210)"/>
    <property type="match status" value="1"/>
</dbReference>
<dbReference type="Gene3D" id="3.40.980.10">
    <property type="entry name" value="MoaB/Mog-like domain"/>
    <property type="match status" value="1"/>
</dbReference>
<proteinExistence type="predicted"/>
<dbReference type="CDD" id="cd00885">
    <property type="entry name" value="cinA"/>
    <property type="match status" value="1"/>
</dbReference>
<evidence type="ECO:0000259" key="1">
    <source>
        <dbReference type="SMART" id="SM00852"/>
    </source>
</evidence>
<keyword evidence="3" id="KW-1185">Reference proteome</keyword>
<dbReference type="SUPFAM" id="SSF53218">
    <property type="entry name" value="Molybdenum cofactor biosynthesis proteins"/>
    <property type="match status" value="1"/>
</dbReference>
<dbReference type="PANTHER" id="PTHR47675:SF1">
    <property type="entry name" value="MOLYBDOPTERIN BINDING DOMAIN PROTEIN (AFU_ORTHOLOGUE AFUA_5G11210)"/>
    <property type="match status" value="1"/>
</dbReference>
<protein>
    <submittedName>
        <fullName evidence="2">Molybdopterin binding protein</fullName>
    </submittedName>
</protein>
<reference evidence="2 3" key="2">
    <citation type="submission" date="2016-08" db="EMBL/GenBank/DDBJ databases">
        <title>Pervasive Adenine N6-methylation of Active Genes in Fungi.</title>
        <authorList>
            <consortium name="DOE Joint Genome Institute"/>
            <person name="Mondo S.J."/>
            <person name="Dannebaum R.O."/>
            <person name="Kuo R.C."/>
            <person name="Labutti K."/>
            <person name="Haridas S."/>
            <person name="Kuo A."/>
            <person name="Salamov A."/>
            <person name="Ahrendt S.R."/>
            <person name="Lipzen A."/>
            <person name="Sullivan W."/>
            <person name="Andreopoulos W.B."/>
            <person name="Clum A."/>
            <person name="Lindquist E."/>
            <person name="Daum C."/>
            <person name="Ramamoorthy G.K."/>
            <person name="Gryganskyi A."/>
            <person name="Culley D."/>
            <person name="Magnuson J.K."/>
            <person name="James T.Y."/>
            <person name="O'Malley M.A."/>
            <person name="Stajich J.E."/>
            <person name="Spatafora J.W."/>
            <person name="Visel A."/>
            <person name="Grigoriev I.V."/>
        </authorList>
    </citation>
    <scope>NUCLEOTIDE SEQUENCE [LARGE SCALE GENOMIC DNA]</scope>
    <source>
        <strain evidence="3">finn</strain>
    </source>
</reference>
<dbReference type="InterPro" id="IPR036425">
    <property type="entry name" value="MoaB/Mog-like_dom_sf"/>
</dbReference>
<accession>A0A1Y1VCG1</accession>
<reference evidence="2 3" key="1">
    <citation type="submission" date="2016-08" db="EMBL/GenBank/DDBJ databases">
        <title>Genomes of anaerobic fungi encode conserved fungal cellulosomes for biomass hydrolysis.</title>
        <authorList>
            <consortium name="DOE Joint Genome Institute"/>
            <person name="Haitjema C.H."/>
            <person name="Gilmore S.P."/>
            <person name="Henske J.K."/>
            <person name="Solomon K.V."/>
            <person name="De Groot R."/>
            <person name="Kuo A."/>
            <person name="Mondo S.J."/>
            <person name="Salamov A.A."/>
            <person name="Labutti K."/>
            <person name="Zhao Z."/>
            <person name="Chiniquy J."/>
            <person name="Barry K."/>
            <person name="Brewer H.M."/>
            <person name="Purvine S.O."/>
            <person name="Wright A.T."/>
            <person name="Boxma B."/>
            <person name="Van Alen T."/>
            <person name="Hackstein J.H."/>
            <person name="Baker S.E."/>
            <person name="Grigoriev I.V."/>
            <person name="O'Malley M.A."/>
        </authorList>
    </citation>
    <scope>NUCLEOTIDE SEQUENCE [LARGE SCALE GENOMIC DNA]</scope>
    <source>
        <strain evidence="3">finn</strain>
    </source>
</reference>
<feature type="domain" description="MoaB/Mog" evidence="1">
    <location>
        <begin position="39"/>
        <end position="215"/>
    </location>
</feature>
<name>A0A1Y1VCG1_9FUNG</name>
<comment type="caution">
    <text evidence="2">The sequence shown here is derived from an EMBL/GenBank/DDBJ whole genome shotgun (WGS) entry which is preliminary data.</text>
</comment>
<dbReference type="SMART" id="SM00852">
    <property type="entry name" value="MoCF_biosynth"/>
    <property type="match status" value="1"/>
</dbReference>
<evidence type="ECO:0000313" key="2">
    <source>
        <dbReference type="EMBL" id="ORX52875.1"/>
    </source>
</evidence>
<evidence type="ECO:0000313" key="3">
    <source>
        <dbReference type="Proteomes" id="UP000193719"/>
    </source>
</evidence>
<dbReference type="GO" id="GO:0047884">
    <property type="term" value="F:FAD diphosphatase activity"/>
    <property type="evidence" value="ECO:0007669"/>
    <property type="project" value="TreeGrafter"/>
</dbReference>
<dbReference type="AlphaFoldDB" id="A0A1Y1VCG1"/>
<sequence length="336" mass="37722">MSSIQLLTKNALTHSLKGIQTQFLLNARKFSSKPPKTVAACIIGDEILSGRIADTNAHFLAKECFNRGLDLQKIIVVPDDMNDIGDAVTELSNKYDLVFTSGGIGPTHDDITYEAIAKAFDLKLEEHQLTIERMLKHGFVREDSILLKLPGIPNKPKPRPLNAARLRMATLPTPCNVMFPCDDLWVPLVTVNKNVSILPGVPRLFESMIIPYINKVAGRTNSNFANGAYDKKGKFFRQMIGSNLFEADLAPVLREAQMEINKKKLGIKIGSYPKYRPSPKNDDEKDMHSDNIQEKSNVLITFVGRDEAEVKKWKEIVKEKIHGFDVEEEEDTTSKQ</sequence>
<dbReference type="STRING" id="1754191.A0A1Y1VCG1"/>